<protein>
    <submittedName>
        <fullName evidence="1">Uncharacterized protein</fullName>
    </submittedName>
</protein>
<proteinExistence type="predicted"/>
<dbReference type="Proteomes" id="UP000299102">
    <property type="component" value="Unassembled WGS sequence"/>
</dbReference>
<name>A0A4C1US11_EUMVA</name>
<dbReference type="AlphaFoldDB" id="A0A4C1US11"/>
<evidence type="ECO:0000313" key="2">
    <source>
        <dbReference type="Proteomes" id="UP000299102"/>
    </source>
</evidence>
<accession>A0A4C1US11</accession>
<keyword evidence="2" id="KW-1185">Reference proteome</keyword>
<organism evidence="1 2">
    <name type="scientific">Eumeta variegata</name>
    <name type="common">Bagworm moth</name>
    <name type="synonym">Eumeta japonica</name>
    <dbReference type="NCBI Taxonomy" id="151549"/>
    <lineage>
        <taxon>Eukaryota</taxon>
        <taxon>Metazoa</taxon>
        <taxon>Ecdysozoa</taxon>
        <taxon>Arthropoda</taxon>
        <taxon>Hexapoda</taxon>
        <taxon>Insecta</taxon>
        <taxon>Pterygota</taxon>
        <taxon>Neoptera</taxon>
        <taxon>Endopterygota</taxon>
        <taxon>Lepidoptera</taxon>
        <taxon>Glossata</taxon>
        <taxon>Ditrysia</taxon>
        <taxon>Tineoidea</taxon>
        <taxon>Psychidae</taxon>
        <taxon>Oiketicinae</taxon>
        <taxon>Eumeta</taxon>
    </lineage>
</organism>
<comment type="caution">
    <text evidence="1">The sequence shown here is derived from an EMBL/GenBank/DDBJ whole genome shotgun (WGS) entry which is preliminary data.</text>
</comment>
<gene>
    <name evidence="1" type="ORF">EVAR_17644_1</name>
</gene>
<sequence>MRPLGRTRHRIDETAADVDGRQIRAEPRPECIDTSGAPLLVSCGFKYSSGGPEGGAPPFIIDKSVFVVHGT</sequence>
<reference evidence="1 2" key="1">
    <citation type="journal article" date="2019" name="Commun. Biol.">
        <title>The bagworm genome reveals a unique fibroin gene that provides high tensile strength.</title>
        <authorList>
            <person name="Kono N."/>
            <person name="Nakamura H."/>
            <person name="Ohtoshi R."/>
            <person name="Tomita M."/>
            <person name="Numata K."/>
            <person name="Arakawa K."/>
        </authorList>
    </citation>
    <scope>NUCLEOTIDE SEQUENCE [LARGE SCALE GENOMIC DNA]</scope>
</reference>
<evidence type="ECO:0000313" key="1">
    <source>
        <dbReference type="EMBL" id="GBP29109.1"/>
    </source>
</evidence>
<dbReference type="EMBL" id="BGZK01000216">
    <property type="protein sequence ID" value="GBP29109.1"/>
    <property type="molecule type" value="Genomic_DNA"/>
</dbReference>